<reference evidence="4 5" key="1">
    <citation type="journal article" date="2010" name="Nature">
        <title>Genome sequencing and analysis of the model grass Brachypodium distachyon.</title>
        <authorList>
            <consortium name="International Brachypodium Initiative"/>
        </authorList>
    </citation>
    <scope>NUCLEOTIDE SEQUENCE [LARGE SCALE GENOMIC DNA]</scope>
    <source>
        <strain evidence="4">Bd21</strain>
        <strain evidence="5">cv. Bd21</strain>
    </source>
</reference>
<dbReference type="Pfam" id="PF24570">
    <property type="entry name" value="BACK_BPM_SPOP"/>
    <property type="match status" value="1"/>
</dbReference>
<evidence type="ECO:0000256" key="2">
    <source>
        <dbReference type="ARBA" id="ARBA00010846"/>
    </source>
</evidence>
<dbReference type="Proteomes" id="UP000008810">
    <property type="component" value="Chromosome 3"/>
</dbReference>
<reference evidence="5" key="3">
    <citation type="submission" date="2018-08" db="UniProtKB">
        <authorList>
            <consortium name="EnsemblPlants"/>
        </authorList>
    </citation>
    <scope>IDENTIFICATION</scope>
    <source>
        <strain evidence="5">cv. Bd21</strain>
    </source>
</reference>
<dbReference type="InterPro" id="IPR011333">
    <property type="entry name" value="SKP1/BTB/POZ_sf"/>
</dbReference>
<dbReference type="EMBL" id="CM000882">
    <property type="protein sequence ID" value="KQJ99039.1"/>
    <property type="molecule type" value="Genomic_DNA"/>
</dbReference>
<evidence type="ECO:0000313" key="5">
    <source>
        <dbReference type="EnsemblPlants" id="KQJ99039"/>
    </source>
</evidence>
<sequence>MADPSFTELKLDYLEFKNHGLGNPISEYISAGHYTWRIDCHYTEDDEGDCINLYLFLRSKLKTFDGIFEAFLVCKNGAPSSRAKRSVLNVDTKYTNCDTVSWRGEILVKPSLLESRYVTNGAITLICGIVSLRGNWSITVPASEMGNQFGSLLDSPDGTDLSFSVGGETFRAHRTVLAARSPVFRAMLFGSMAEANMSRITLSPDDIDLETFRAVLRFVYTDRPPVEERFGWSLKTTEHFQRVLAAADRYDLGRLKLMCAQKLWETVSAETVATTLGCAEMHGCPELKSRCLDFFMEKEIFKKAVLTEGYLWLMQSLPSVIDEIKARVEALIVF</sequence>
<dbReference type="PANTHER" id="PTHR26379">
    <property type="entry name" value="BTB/POZ AND MATH DOMAIN-CONTAINING PROTEIN 1"/>
    <property type="match status" value="1"/>
</dbReference>
<dbReference type="SUPFAM" id="SSF54695">
    <property type="entry name" value="POZ domain"/>
    <property type="match status" value="1"/>
</dbReference>
<evidence type="ECO:0000259" key="3">
    <source>
        <dbReference type="PROSITE" id="PS50097"/>
    </source>
</evidence>
<evidence type="ECO:0000256" key="1">
    <source>
        <dbReference type="ARBA" id="ARBA00004906"/>
    </source>
</evidence>
<dbReference type="RefSeq" id="XP_024317944.1">
    <property type="nucleotide sequence ID" value="XM_024462176.1"/>
</dbReference>
<dbReference type="Gramene" id="KQJ99039">
    <property type="protein sequence ID" value="KQJ99039"/>
    <property type="gene ID" value="BRADI_3g40693v3"/>
</dbReference>
<dbReference type="InterPro" id="IPR056423">
    <property type="entry name" value="BACK_BPM_SPOP"/>
</dbReference>
<dbReference type="InterPro" id="IPR000210">
    <property type="entry name" value="BTB/POZ_dom"/>
</dbReference>
<dbReference type="STRING" id="15368.A0A0Q3FH87"/>
<dbReference type="SUPFAM" id="SSF49599">
    <property type="entry name" value="TRAF domain-like"/>
    <property type="match status" value="1"/>
</dbReference>
<dbReference type="EnsemblPlants" id="KQJ99039">
    <property type="protein sequence ID" value="KQJ99039"/>
    <property type="gene ID" value="BRADI_3g40693v3"/>
</dbReference>
<protein>
    <recommendedName>
        <fullName evidence="3">BTB domain-containing protein</fullName>
    </recommendedName>
</protein>
<dbReference type="GO" id="GO:0016567">
    <property type="term" value="P:protein ubiquitination"/>
    <property type="evidence" value="ECO:0007669"/>
    <property type="project" value="InterPro"/>
</dbReference>
<evidence type="ECO:0000313" key="4">
    <source>
        <dbReference type="EMBL" id="KQJ99039.1"/>
    </source>
</evidence>
<gene>
    <name evidence="5" type="primary">LOC100824709</name>
    <name evidence="4" type="ORF">BRADI_3g40693v3</name>
</gene>
<name>A0A0Q3FH87_BRADI</name>
<dbReference type="Gene3D" id="3.30.710.10">
    <property type="entry name" value="Potassium Channel Kv1.1, Chain A"/>
    <property type="match status" value="1"/>
</dbReference>
<reference evidence="4" key="2">
    <citation type="submission" date="2017-06" db="EMBL/GenBank/DDBJ databases">
        <title>WGS assembly of Brachypodium distachyon.</title>
        <authorList>
            <consortium name="The International Brachypodium Initiative"/>
            <person name="Lucas S."/>
            <person name="Harmon-Smith M."/>
            <person name="Lail K."/>
            <person name="Tice H."/>
            <person name="Grimwood J."/>
            <person name="Bruce D."/>
            <person name="Barry K."/>
            <person name="Shu S."/>
            <person name="Lindquist E."/>
            <person name="Wang M."/>
            <person name="Pitluck S."/>
            <person name="Vogel J.P."/>
            <person name="Garvin D.F."/>
            <person name="Mockler T.C."/>
            <person name="Schmutz J."/>
            <person name="Rokhsar D."/>
            <person name="Bevan M.W."/>
        </authorList>
    </citation>
    <scope>NUCLEOTIDE SEQUENCE</scope>
    <source>
        <strain evidence="4">Bd21</strain>
    </source>
</reference>
<evidence type="ECO:0000313" key="6">
    <source>
        <dbReference type="Proteomes" id="UP000008810"/>
    </source>
</evidence>
<accession>A0A0Q3FH87</accession>
<dbReference type="SMART" id="SM00225">
    <property type="entry name" value="BTB"/>
    <property type="match status" value="1"/>
</dbReference>
<dbReference type="AlphaFoldDB" id="A0A0Q3FH87"/>
<proteinExistence type="inferred from homology"/>
<comment type="pathway">
    <text evidence="1">Protein modification; protein ubiquitination.</text>
</comment>
<dbReference type="Pfam" id="PF00651">
    <property type="entry name" value="BTB"/>
    <property type="match status" value="1"/>
</dbReference>
<feature type="domain" description="BTB" evidence="3">
    <location>
        <begin position="159"/>
        <end position="228"/>
    </location>
</feature>
<dbReference type="PANTHER" id="PTHR26379:SF238">
    <property type="entry name" value="OS08G0523100 PROTEIN"/>
    <property type="match status" value="1"/>
</dbReference>
<dbReference type="GeneID" id="100824709"/>
<dbReference type="InterPro" id="IPR045005">
    <property type="entry name" value="BPM1-6"/>
</dbReference>
<organism evidence="4">
    <name type="scientific">Brachypodium distachyon</name>
    <name type="common">Purple false brome</name>
    <name type="synonym">Trachynia distachya</name>
    <dbReference type="NCBI Taxonomy" id="15368"/>
    <lineage>
        <taxon>Eukaryota</taxon>
        <taxon>Viridiplantae</taxon>
        <taxon>Streptophyta</taxon>
        <taxon>Embryophyta</taxon>
        <taxon>Tracheophyta</taxon>
        <taxon>Spermatophyta</taxon>
        <taxon>Magnoliopsida</taxon>
        <taxon>Liliopsida</taxon>
        <taxon>Poales</taxon>
        <taxon>Poaceae</taxon>
        <taxon>BOP clade</taxon>
        <taxon>Pooideae</taxon>
        <taxon>Stipodae</taxon>
        <taxon>Brachypodieae</taxon>
        <taxon>Brachypodium</taxon>
    </lineage>
</organism>
<comment type="similarity">
    <text evidence="2">Belongs to the Tdpoz family.</text>
</comment>
<dbReference type="PROSITE" id="PS50097">
    <property type="entry name" value="BTB"/>
    <property type="match status" value="1"/>
</dbReference>
<dbReference type="OrthoDB" id="413675at2759"/>
<keyword evidence="6" id="KW-1185">Reference proteome</keyword>